<dbReference type="Gene3D" id="3.40.50.12090">
    <property type="match status" value="2"/>
</dbReference>
<dbReference type="Pfam" id="PF01520">
    <property type="entry name" value="Amidase_3"/>
    <property type="match status" value="1"/>
</dbReference>
<sequence>MKKLHIGGFFLLFAFFILYPAQAQAEKTVILDPGHGGRFSGTTGYSGVSTGYFEKHFNLEMSNEIKEELEAAGYDVHITRTDDSHFAWNLHDDLQARLDIAHDAVSGSNDNAIFLSVHSNALPSNPYMRGYETYFFDIDEGINRDYPPSEEQIKYSPESKRLAYTVHEEILDGTPLSEGRGLVPSDLYVTRNAHMPAALLEFGYMSNPDEEALIKTSSFQQKAAEAVVDGVNAYFRVYEVYDADGERLEIFYDRQDAIDFAEDEANVYVLDKYTREKIYDNTKKRYGAYHSNQSSVTKLFVKKDDAIDYADDWKNMRVVDNEAGEVVWSNYLNKDYVVEHSNKGTLYESYNLDDAVAYAGKWKNTSVVDQAEEEVVWSNYLDKNYTVSHSNKGELKSFYREQEAVAYAKQWKNTEVVNDGRVIWSNMDDSYSYSFETNLLAGKDRIKTAIEVSKQLYPNGLDGEKTVVLATAFEFADALSAGPLAAQYDNAPILLNRDDELSDDVKQELQRLHTEKVVILGGTNAISEGIEQELEQNYNVDRISGSTRIETNLEINENLKGAEGVFVASSTSFPDALEASSVAAANGWSIVLTGEDEISSDSLNYLTGKEVVILGGTAVVSEDVEKQLVEANGADRVERLSGATRYETVAAALHYFQDDMNSDTVLAATGKNYPDALTASALSARTSAPLVLVGDKLNPELEKQLDLYGGENVVEQLQVIGAVVDESSQQQIADHLN</sequence>
<evidence type="ECO:0000313" key="4">
    <source>
        <dbReference type="Proteomes" id="UP000460949"/>
    </source>
</evidence>
<dbReference type="SMART" id="SM00646">
    <property type="entry name" value="Ami_3"/>
    <property type="match status" value="1"/>
</dbReference>
<dbReference type="InterPro" id="IPR002508">
    <property type="entry name" value="MurNAc-LAA_cat"/>
</dbReference>
<evidence type="ECO:0000259" key="2">
    <source>
        <dbReference type="SMART" id="SM00646"/>
    </source>
</evidence>
<dbReference type="CDD" id="cd02696">
    <property type="entry name" value="MurNAc-LAA"/>
    <property type="match status" value="1"/>
</dbReference>
<name>A0A845DRW6_9BACI</name>
<dbReference type="Proteomes" id="UP000460949">
    <property type="component" value="Unassembled WGS sequence"/>
</dbReference>
<organism evidence="3 4">
    <name type="scientific">Halobacillus litoralis</name>
    <dbReference type="NCBI Taxonomy" id="45668"/>
    <lineage>
        <taxon>Bacteria</taxon>
        <taxon>Bacillati</taxon>
        <taxon>Bacillota</taxon>
        <taxon>Bacilli</taxon>
        <taxon>Bacillales</taxon>
        <taxon>Bacillaceae</taxon>
        <taxon>Halobacillus</taxon>
    </lineage>
</organism>
<feature type="chain" id="PRO_5038533803" description="MurNAc-LAA domain-containing protein" evidence="1">
    <location>
        <begin position="24"/>
        <end position="737"/>
    </location>
</feature>
<proteinExistence type="predicted"/>
<dbReference type="EMBL" id="WMET01000002">
    <property type="protein sequence ID" value="MYL20136.1"/>
    <property type="molecule type" value="Genomic_DNA"/>
</dbReference>
<evidence type="ECO:0000256" key="1">
    <source>
        <dbReference type="SAM" id="SignalP"/>
    </source>
</evidence>
<dbReference type="GO" id="GO:0009253">
    <property type="term" value="P:peptidoglycan catabolic process"/>
    <property type="evidence" value="ECO:0007669"/>
    <property type="project" value="InterPro"/>
</dbReference>
<feature type="signal peptide" evidence="1">
    <location>
        <begin position="1"/>
        <end position="23"/>
    </location>
</feature>
<dbReference type="Gene3D" id="3.40.630.40">
    <property type="entry name" value="Zn-dependent exopeptidases"/>
    <property type="match status" value="1"/>
</dbReference>
<evidence type="ECO:0000313" key="3">
    <source>
        <dbReference type="EMBL" id="MYL20136.1"/>
    </source>
</evidence>
<reference evidence="3 4" key="1">
    <citation type="submission" date="2019-11" db="EMBL/GenBank/DDBJ databases">
        <title>Genome sequences of 17 halophilic strains isolated from different environments.</title>
        <authorList>
            <person name="Furrow R.E."/>
        </authorList>
    </citation>
    <scope>NUCLEOTIDE SEQUENCE [LARGE SCALE GENOMIC DNA]</scope>
    <source>
        <strain evidence="3 4">22511_23_Filter</strain>
    </source>
</reference>
<dbReference type="PANTHER" id="PTHR30032:SF8">
    <property type="entry name" value="GERMINATION-SPECIFIC N-ACETYLMURAMOYL-L-ALANINE AMIDASE"/>
    <property type="match status" value="1"/>
</dbReference>
<accession>A0A845DRW6</accession>
<dbReference type="InterPro" id="IPR051922">
    <property type="entry name" value="Bact_Sporulation_Assoc"/>
</dbReference>
<dbReference type="PANTHER" id="PTHR30032">
    <property type="entry name" value="N-ACETYLMURAMOYL-L-ALANINE AMIDASE-RELATED"/>
    <property type="match status" value="1"/>
</dbReference>
<dbReference type="InterPro" id="IPR007253">
    <property type="entry name" value="Cell_wall-bd_2"/>
</dbReference>
<comment type="caution">
    <text evidence="3">The sequence shown here is derived from an EMBL/GenBank/DDBJ whole genome shotgun (WGS) entry which is preliminary data.</text>
</comment>
<dbReference type="Pfam" id="PF04122">
    <property type="entry name" value="CW_binding_2"/>
    <property type="match status" value="3"/>
</dbReference>
<dbReference type="GO" id="GO:0008745">
    <property type="term" value="F:N-acetylmuramoyl-L-alanine amidase activity"/>
    <property type="evidence" value="ECO:0007669"/>
    <property type="project" value="InterPro"/>
</dbReference>
<feature type="domain" description="MurNAc-LAA" evidence="2">
    <location>
        <begin position="110"/>
        <end position="232"/>
    </location>
</feature>
<dbReference type="SUPFAM" id="SSF53187">
    <property type="entry name" value="Zn-dependent exopeptidases"/>
    <property type="match status" value="1"/>
</dbReference>
<dbReference type="AlphaFoldDB" id="A0A845DRW6"/>
<protein>
    <recommendedName>
        <fullName evidence="2">MurNAc-LAA domain-containing protein</fullName>
    </recommendedName>
</protein>
<gene>
    <name evidence="3" type="ORF">GLW04_09585</name>
</gene>
<keyword evidence="1" id="KW-0732">Signal</keyword>
<dbReference type="RefSeq" id="WP_160836565.1">
    <property type="nucleotide sequence ID" value="NZ_WMET01000002.1"/>
</dbReference>